<protein>
    <submittedName>
        <fullName evidence="1">Uncharacterized protein</fullName>
    </submittedName>
</protein>
<name>A0A6J5D2K6_9BURK</name>
<evidence type="ECO:0000313" key="2">
    <source>
        <dbReference type="Proteomes" id="UP000494330"/>
    </source>
</evidence>
<dbReference type="EMBL" id="CABVQD010000028">
    <property type="protein sequence ID" value="VWC24315.1"/>
    <property type="molecule type" value="Genomic_DNA"/>
</dbReference>
<gene>
    <name evidence="1" type="ORF">BPA30113_05910</name>
</gene>
<keyword evidence="2" id="KW-1185">Reference proteome</keyword>
<reference evidence="1 2" key="1">
    <citation type="submission" date="2019-09" db="EMBL/GenBank/DDBJ databases">
        <authorList>
            <person name="Depoorter E."/>
        </authorList>
    </citation>
    <scope>NUCLEOTIDE SEQUENCE [LARGE SCALE GENOMIC DNA]</scope>
    <source>
        <strain evidence="1">LMG 30113</strain>
    </source>
</reference>
<dbReference type="Proteomes" id="UP000494330">
    <property type="component" value="Unassembled WGS sequence"/>
</dbReference>
<proteinExistence type="predicted"/>
<organism evidence="1 2">
    <name type="scientific">Burkholderia paludis</name>
    <dbReference type="NCBI Taxonomy" id="1506587"/>
    <lineage>
        <taxon>Bacteria</taxon>
        <taxon>Pseudomonadati</taxon>
        <taxon>Pseudomonadota</taxon>
        <taxon>Betaproteobacteria</taxon>
        <taxon>Burkholderiales</taxon>
        <taxon>Burkholderiaceae</taxon>
        <taxon>Burkholderia</taxon>
        <taxon>Burkholderia cepacia complex</taxon>
    </lineage>
</organism>
<dbReference type="AlphaFoldDB" id="A0A6J5D2K6"/>
<accession>A0A6J5D2K6</accession>
<evidence type="ECO:0000313" key="1">
    <source>
        <dbReference type="EMBL" id="VWC24315.1"/>
    </source>
</evidence>
<sequence>MVLDAPKGAEVVFRAGRVIPAAFEAFGKEYFPPLFHLGNPVDGFDAIALAEAGIAYYDTVIREIGQLLAAVEPA</sequence>